<comment type="caution">
    <text evidence="3">The sequence shown here is derived from an EMBL/GenBank/DDBJ whole genome shotgun (WGS) entry which is preliminary data.</text>
</comment>
<dbReference type="InterPro" id="IPR058515">
    <property type="entry name" value="DUF8202"/>
</dbReference>
<accession>A0A841NCT4</accession>
<dbReference type="AlphaFoldDB" id="A0A841NCT4"/>
<evidence type="ECO:0000259" key="2">
    <source>
        <dbReference type="Pfam" id="PF26628"/>
    </source>
</evidence>
<dbReference type="NCBIfam" id="TIGR04183">
    <property type="entry name" value="Por_Secre_tail"/>
    <property type="match status" value="1"/>
</dbReference>
<dbReference type="Proteomes" id="UP000589738">
    <property type="component" value="Unassembled WGS sequence"/>
</dbReference>
<keyword evidence="4" id="KW-1185">Reference proteome</keyword>
<name>A0A841NCT4_9FLAO</name>
<protein>
    <recommendedName>
        <fullName evidence="2">DUF8202 domain-containing protein</fullName>
    </recommendedName>
</protein>
<proteinExistence type="predicted"/>
<gene>
    <name evidence="3" type="ORF">HNP36_002216</name>
</gene>
<feature type="domain" description="DUF8202" evidence="2">
    <location>
        <begin position="163"/>
        <end position="337"/>
    </location>
</feature>
<dbReference type="Pfam" id="PF26628">
    <property type="entry name" value="DUF8202"/>
    <property type="match status" value="1"/>
</dbReference>
<evidence type="ECO:0000313" key="4">
    <source>
        <dbReference type="Proteomes" id="UP000589738"/>
    </source>
</evidence>
<reference evidence="3 4" key="1">
    <citation type="submission" date="2020-08" db="EMBL/GenBank/DDBJ databases">
        <title>Functional genomics of gut bacteria from endangered species of beetles.</title>
        <authorList>
            <person name="Carlos-Shanley C."/>
        </authorList>
    </citation>
    <scope>NUCLEOTIDE SEQUENCE [LARGE SCALE GENOMIC DNA]</scope>
    <source>
        <strain evidence="3 4">S00136</strain>
    </source>
</reference>
<dbReference type="InterPro" id="IPR026444">
    <property type="entry name" value="Secre_tail"/>
</dbReference>
<evidence type="ECO:0000256" key="1">
    <source>
        <dbReference type="ARBA" id="ARBA00022729"/>
    </source>
</evidence>
<dbReference type="EMBL" id="JACHLC010000002">
    <property type="protein sequence ID" value="MBB6371140.1"/>
    <property type="molecule type" value="Genomic_DNA"/>
</dbReference>
<organism evidence="3 4">
    <name type="scientific">Chryseobacterium shigense</name>
    <dbReference type="NCBI Taxonomy" id="297244"/>
    <lineage>
        <taxon>Bacteria</taxon>
        <taxon>Pseudomonadati</taxon>
        <taxon>Bacteroidota</taxon>
        <taxon>Flavobacteriia</taxon>
        <taxon>Flavobacteriales</taxon>
        <taxon>Weeksellaceae</taxon>
        <taxon>Chryseobacterium group</taxon>
        <taxon>Chryseobacterium</taxon>
    </lineage>
</organism>
<evidence type="ECO:0000313" key="3">
    <source>
        <dbReference type="EMBL" id="MBB6371140.1"/>
    </source>
</evidence>
<keyword evidence="1" id="KW-0732">Signal</keyword>
<dbReference type="RefSeq" id="WP_184162978.1">
    <property type="nucleotide sequence ID" value="NZ_JACHLC010000002.1"/>
</dbReference>
<sequence>MIFKNTYCKIAAGIAVFCSAQFYSQLVGSDPQIWEKANTSIREASNVKDDHLLNFHDGIKNRFLKKYIRHSRDKSHTLSLVHTSREEEKIWENDSKKIILNNNVFEKGDQTKIKLRKKPSIFTYAGVGDLKSGKPDSIKIKFDDQNLYEMIFISKKATKTDISKIHSYLSIKYGISLTKGKYISSDGTLIWDPEKHKDFKYRPTGLGRDDGNELYQKQSSNQEDQFLTIGKGNIFKMNIENPTLFDQNNFVIWSDDNKEMGFRNEENLRVLERNWEINFIGSTIPKKDYQVRIDKNKMNPDSLPLVYWMLLKDSAGEIIKIQGVENENFIFFNKVDFINNKSNDLFERFTFATGPIPKTREDETSQSQSNSLNNEVISLNLEDIKLYPNPVKKGQEFTVTFPAMESLSISIYDGGGRLVKMEKIDHKSKSYHGTLNIQSSYLVSLTLNGKVIKTFKLIVD</sequence>